<dbReference type="PANTHER" id="PTHR35008">
    <property type="entry name" value="BLL4482 PROTEIN-RELATED"/>
    <property type="match status" value="1"/>
</dbReference>
<dbReference type="Pfam" id="PF13442">
    <property type="entry name" value="Cytochrome_CBB3"/>
    <property type="match status" value="1"/>
</dbReference>
<dbReference type="GO" id="GO:0046872">
    <property type="term" value="F:metal ion binding"/>
    <property type="evidence" value="ECO:0007669"/>
    <property type="project" value="UniProtKB-KW"/>
</dbReference>
<feature type="domain" description="Cytochrome c" evidence="4">
    <location>
        <begin position="119"/>
        <end position="209"/>
    </location>
</feature>
<gene>
    <name evidence="5" type="ORF">MNBD_GAMMA11-2409</name>
</gene>
<dbReference type="EMBL" id="UOFG01000144">
    <property type="protein sequence ID" value="VAW61296.1"/>
    <property type="molecule type" value="Genomic_DNA"/>
</dbReference>
<evidence type="ECO:0000259" key="4">
    <source>
        <dbReference type="PROSITE" id="PS51007"/>
    </source>
</evidence>
<keyword evidence="3" id="KW-0408">Iron</keyword>
<evidence type="ECO:0000256" key="1">
    <source>
        <dbReference type="ARBA" id="ARBA00022617"/>
    </source>
</evidence>
<keyword evidence="2" id="KW-0479">Metal-binding</keyword>
<name>A0A3B0XYP1_9ZZZZ</name>
<dbReference type="Gene3D" id="1.10.760.10">
    <property type="entry name" value="Cytochrome c-like domain"/>
    <property type="match status" value="1"/>
</dbReference>
<evidence type="ECO:0000313" key="5">
    <source>
        <dbReference type="EMBL" id="VAW61296.1"/>
    </source>
</evidence>
<dbReference type="PROSITE" id="PS51007">
    <property type="entry name" value="CYTC"/>
    <property type="match status" value="1"/>
</dbReference>
<accession>A0A3B0XYP1</accession>
<dbReference type="GO" id="GO:0009055">
    <property type="term" value="F:electron transfer activity"/>
    <property type="evidence" value="ECO:0007669"/>
    <property type="project" value="InterPro"/>
</dbReference>
<dbReference type="InterPro" id="IPR009056">
    <property type="entry name" value="Cyt_c-like_dom"/>
</dbReference>
<dbReference type="PROSITE" id="PS51257">
    <property type="entry name" value="PROKAR_LIPOPROTEIN"/>
    <property type="match status" value="1"/>
</dbReference>
<reference evidence="5" key="1">
    <citation type="submission" date="2018-06" db="EMBL/GenBank/DDBJ databases">
        <authorList>
            <person name="Zhirakovskaya E."/>
        </authorList>
    </citation>
    <scope>NUCLEOTIDE SEQUENCE</scope>
</reference>
<dbReference type="GO" id="GO:0020037">
    <property type="term" value="F:heme binding"/>
    <property type="evidence" value="ECO:0007669"/>
    <property type="project" value="InterPro"/>
</dbReference>
<evidence type="ECO:0000256" key="3">
    <source>
        <dbReference type="ARBA" id="ARBA00023004"/>
    </source>
</evidence>
<dbReference type="InterPro" id="IPR051459">
    <property type="entry name" value="Cytochrome_c-type_DH"/>
</dbReference>
<organism evidence="5">
    <name type="scientific">hydrothermal vent metagenome</name>
    <dbReference type="NCBI Taxonomy" id="652676"/>
    <lineage>
        <taxon>unclassified sequences</taxon>
        <taxon>metagenomes</taxon>
        <taxon>ecological metagenomes</taxon>
    </lineage>
</organism>
<dbReference type="AlphaFoldDB" id="A0A3B0XYP1"/>
<protein>
    <recommendedName>
        <fullName evidence="4">Cytochrome c domain-containing protein</fullName>
    </recommendedName>
</protein>
<dbReference type="SUPFAM" id="SSF46626">
    <property type="entry name" value="Cytochrome c"/>
    <property type="match status" value="2"/>
</dbReference>
<dbReference type="PANTHER" id="PTHR35008:SF8">
    <property type="entry name" value="ALCOHOL DEHYDROGENASE CYTOCHROME C SUBUNIT"/>
    <property type="match status" value="1"/>
</dbReference>
<dbReference type="InterPro" id="IPR036909">
    <property type="entry name" value="Cyt_c-like_dom_sf"/>
</dbReference>
<evidence type="ECO:0000256" key="2">
    <source>
        <dbReference type="ARBA" id="ARBA00022723"/>
    </source>
</evidence>
<keyword evidence="1" id="KW-0349">Heme</keyword>
<proteinExistence type="predicted"/>
<sequence>MKNTVNKICNHRIKLASKLASKLGSASLLLSISCSTLVMASDFPEEGNFSNGSKVWAENCNRCHNMRGPKELRDDQWISTSFHMRLRAGLTGQETRDVITFLKASNTKMVSSGSMQVAAVISKGETAKETYDKTCIACHGASGKGAFPGTPDFTSSSGALSKSDDVLIDHITNGFQSADSPMAMPPRGGNPNLSDADVKAVLAYIRETFGK</sequence>